<dbReference type="InterPro" id="IPR023234">
    <property type="entry name" value="NarG-like_domain"/>
</dbReference>
<keyword evidence="4" id="KW-0349">Heme</keyword>
<keyword evidence="6" id="KW-0479">Metal-binding</keyword>
<evidence type="ECO:0000256" key="5">
    <source>
        <dbReference type="ARBA" id="ARBA00022692"/>
    </source>
</evidence>
<evidence type="ECO:0000256" key="9">
    <source>
        <dbReference type="ARBA" id="ARBA00023002"/>
    </source>
</evidence>
<accession>A0ABQ3REI1</accession>
<dbReference type="InterPro" id="IPR036197">
    <property type="entry name" value="NarG-like_sf"/>
</dbReference>
<evidence type="ECO:0000256" key="12">
    <source>
        <dbReference type="ARBA" id="ARBA00023136"/>
    </source>
</evidence>
<dbReference type="Gene3D" id="1.20.950.20">
    <property type="entry name" value="Transmembrane di-heme cytochromes, Chain C"/>
    <property type="match status" value="1"/>
</dbReference>
<feature type="transmembrane region" description="Helical" evidence="13">
    <location>
        <begin position="6"/>
        <end position="23"/>
    </location>
</feature>
<dbReference type="Proteomes" id="UP000646738">
    <property type="component" value="Unassembled WGS sequence"/>
</dbReference>
<feature type="domain" description="NarG-like" evidence="14">
    <location>
        <begin position="3"/>
        <end position="221"/>
    </location>
</feature>
<keyword evidence="5 13" id="KW-0812">Transmembrane</keyword>
<evidence type="ECO:0000256" key="4">
    <source>
        <dbReference type="ARBA" id="ARBA00022617"/>
    </source>
</evidence>
<proteinExistence type="predicted"/>
<dbReference type="Pfam" id="PF02665">
    <property type="entry name" value="Nitrate_red_gam"/>
    <property type="match status" value="1"/>
</dbReference>
<keyword evidence="3" id="KW-1003">Cell membrane</keyword>
<keyword evidence="9" id="KW-0560">Oxidoreductase</keyword>
<feature type="transmembrane region" description="Helical" evidence="13">
    <location>
        <begin position="89"/>
        <end position="108"/>
    </location>
</feature>
<keyword evidence="2" id="KW-0813">Transport</keyword>
<evidence type="ECO:0000256" key="2">
    <source>
        <dbReference type="ARBA" id="ARBA00022448"/>
    </source>
</evidence>
<evidence type="ECO:0000256" key="6">
    <source>
        <dbReference type="ARBA" id="ARBA00022723"/>
    </source>
</evidence>
<evidence type="ECO:0000256" key="8">
    <source>
        <dbReference type="ARBA" id="ARBA00022989"/>
    </source>
</evidence>
<keyword evidence="10" id="KW-0408">Iron</keyword>
<evidence type="ECO:0000256" key="7">
    <source>
        <dbReference type="ARBA" id="ARBA00022982"/>
    </source>
</evidence>
<evidence type="ECO:0000259" key="14">
    <source>
        <dbReference type="Pfam" id="PF02665"/>
    </source>
</evidence>
<dbReference type="InterPro" id="IPR051936">
    <property type="entry name" value="Heme-iron_electron_transfer"/>
</dbReference>
<evidence type="ECO:0000256" key="13">
    <source>
        <dbReference type="SAM" id="Phobius"/>
    </source>
</evidence>
<dbReference type="NCBIfam" id="TIGR00351">
    <property type="entry name" value="narI"/>
    <property type="match status" value="1"/>
</dbReference>
<evidence type="ECO:0000256" key="1">
    <source>
        <dbReference type="ARBA" id="ARBA00004651"/>
    </source>
</evidence>
<feature type="transmembrane region" description="Helical" evidence="13">
    <location>
        <begin position="179"/>
        <end position="197"/>
    </location>
</feature>
<evidence type="ECO:0000256" key="3">
    <source>
        <dbReference type="ARBA" id="ARBA00022475"/>
    </source>
</evidence>
<keyword evidence="7" id="KW-0249">Electron transport</keyword>
<evidence type="ECO:0000256" key="11">
    <source>
        <dbReference type="ARBA" id="ARBA00023063"/>
    </source>
</evidence>
<dbReference type="PANTHER" id="PTHR30598">
    <property type="entry name" value="NITRATE REDUCTASE PRIVATE CHAPERONE, REDOX ENZYME MATURATION PROTEIN REMP FAMILY"/>
    <property type="match status" value="1"/>
</dbReference>
<evidence type="ECO:0000313" key="16">
    <source>
        <dbReference type="Proteomes" id="UP000646738"/>
    </source>
</evidence>
<sequence length="240" mass="26783">MTVLLWGALPYVALALLVAGLVWRYRYDKYGWTTRSSQLYESRLLNIASPVFHYGILFVLAGHLVGLFVPVSWTETFGVDEHAYHLLSLYGGTAAGVLTVAGVGLLVYRRRTRAPVFRATTANDKAMYLLLLGAIVLGMVAKLTHTGGSGYDYRSTIAPWARSLFTLQPETGLMTGVPVLYQAHAVVGMVLIAFVPYSRLVHMFSAPVQYLFRPYVVYRTRDPRQLGPRPERRGWERLGG</sequence>
<gene>
    <name evidence="15" type="ORF">Srubr_40910</name>
</gene>
<comment type="caution">
    <text evidence="15">The sequence shown here is derived from an EMBL/GenBank/DDBJ whole genome shotgun (WGS) entry which is preliminary data.</text>
</comment>
<comment type="subcellular location">
    <subcellularLocation>
        <location evidence="1">Cell membrane</location>
        <topology evidence="1">Multi-pass membrane protein</topology>
    </subcellularLocation>
</comment>
<dbReference type="RefSeq" id="WP_189990720.1">
    <property type="nucleotide sequence ID" value="NZ_BNCB01000002.1"/>
</dbReference>
<name>A0ABQ3REI1_STRRR</name>
<feature type="transmembrane region" description="Helical" evidence="13">
    <location>
        <begin position="44"/>
        <end position="69"/>
    </location>
</feature>
<keyword evidence="8 13" id="KW-1133">Transmembrane helix</keyword>
<keyword evidence="11" id="KW-0534">Nitrate assimilation</keyword>
<dbReference type="InterPro" id="IPR003816">
    <property type="entry name" value="Nitrate_red_gam"/>
</dbReference>
<evidence type="ECO:0000256" key="10">
    <source>
        <dbReference type="ARBA" id="ARBA00023004"/>
    </source>
</evidence>
<keyword evidence="12 13" id="KW-0472">Membrane</keyword>
<dbReference type="SUPFAM" id="SSF103501">
    <property type="entry name" value="Respiratory nitrate reductase 1 gamma chain"/>
    <property type="match status" value="1"/>
</dbReference>
<organism evidence="15 16">
    <name type="scientific">Streptomyces rubradiris</name>
    <name type="common">Streptomyces achromogenes subsp. rubradiris</name>
    <dbReference type="NCBI Taxonomy" id="285531"/>
    <lineage>
        <taxon>Bacteria</taxon>
        <taxon>Bacillati</taxon>
        <taxon>Actinomycetota</taxon>
        <taxon>Actinomycetes</taxon>
        <taxon>Kitasatosporales</taxon>
        <taxon>Streptomycetaceae</taxon>
        <taxon>Streptomyces</taxon>
    </lineage>
</organism>
<reference evidence="16" key="1">
    <citation type="submission" date="2023-07" db="EMBL/GenBank/DDBJ databases">
        <title>Whole genome shotgun sequence of Streptomyces achromogenes subsp. rubradiris NBRC 14000.</title>
        <authorList>
            <person name="Komaki H."/>
            <person name="Tamura T."/>
        </authorList>
    </citation>
    <scope>NUCLEOTIDE SEQUENCE [LARGE SCALE GENOMIC DNA]</scope>
    <source>
        <strain evidence="16">NBRC 14000</strain>
    </source>
</reference>
<evidence type="ECO:0000313" key="15">
    <source>
        <dbReference type="EMBL" id="GHI54245.1"/>
    </source>
</evidence>
<keyword evidence="16" id="KW-1185">Reference proteome</keyword>
<dbReference type="PANTHER" id="PTHR30598:SF3">
    <property type="entry name" value="RESPIRATORY NITRATE REDUCTASE 1 GAMMA CHAIN"/>
    <property type="match status" value="1"/>
</dbReference>
<protein>
    <submittedName>
        <fullName evidence="15">Nitrate reductase subunit gamma</fullName>
    </submittedName>
</protein>
<feature type="transmembrane region" description="Helical" evidence="13">
    <location>
        <begin position="128"/>
        <end position="145"/>
    </location>
</feature>
<dbReference type="EMBL" id="BNEA01000015">
    <property type="protein sequence ID" value="GHI54245.1"/>
    <property type="molecule type" value="Genomic_DNA"/>
</dbReference>